<organism evidence="1">
    <name type="scientific">marine sediment metagenome</name>
    <dbReference type="NCBI Taxonomy" id="412755"/>
    <lineage>
        <taxon>unclassified sequences</taxon>
        <taxon>metagenomes</taxon>
        <taxon>ecological metagenomes</taxon>
    </lineage>
</organism>
<feature type="non-terminal residue" evidence="1">
    <location>
        <position position="68"/>
    </location>
</feature>
<proteinExistence type="predicted"/>
<gene>
    <name evidence="1" type="ORF">S06H3_61877</name>
</gene>
<dbReference type="EMBL" id="BARV01040666">
    <property type="protein sequence ID" value="GAI56139.1"/>
    <property type="molecule type" value="Genomic_DNA"/>
</dbReference>
<protein>
    <submittedName>
        <fullName evidence="1">Uncharacterized protein</fullName>
    </submittedName>
</protein>
<name>X1RKS4_9ZZZZ</name>
<comment type="caution">
    <text evidence="1">The sequence shown here is derived from an EMBL/GenBank/DDBJ whole genome shotgun (WGS) entry which is preliminary data.</text>
</comment>
<sequence length="68" mass="7469">MNIEKKSTISERLDAMYEFDREPVTENKLHGIGNFIGMYAGEHVAGTEFVIGPLFVAHGVSAPDLFLG</sequence>
<reference evidence="1" key="1">
    <citation type="journal article" date="2014" name="Front. Microbiol.">
        <title>High frequency of phylogenetically diverse reductive dehalogenase-homologous genes in deep subseafloor sedimentary metagenomes.</title>
        <authorList>
            <person name="Kawai M."/>
            <person name="Futagami T."/>
            <person name="Toyoda A."/>
            <person name="Takaki Y."/>
            <person name="Nishi S."/>
            <person name="Hori S."/>
            <person name="Arai W."/>
            <person name="Tsubouchi T."/>
            <person name="Morono Y."/>
            <person name="Uchiyama I."/>
            <person name="Ito T."/>
            <person name="Fujiyama A."/>
            <person name="Inagaki F."/>
            <person name="Takami H."/>
        </authorList>
    </citation>
    <scope>NUCLEOTIDE SEQUENCE</scope>
    <source>
        <strain evidence="1">Expedition CK06-06</strain>
    </source>
</reference>
<dbReference type="AlphaFoldDB" id="X1RKS4"/>
<accession>X1RKS4</accession>
<evidence type="ECO:0000313" key="1">
    <source>
        <dbReference type="EMBL" id="GAI56139.1"/>
    </source>
</evidence>